<keyword evidence="4" id="KW-0472">Membrane</keyword>
<dbReference type="Proteomes" id="UP000215563">
    <property type="component" value="Unassembled WGS sequence"/>
</dbReference>
<keyword evidence="3" id="KW-0732">Signal</keyword>
<dbReference type="GO" id="GO:0005886">
    <property type="term" value="C:plasma membrane"/>
    <property type="evidence" value="ECO:0007669"/>
    <property type="project" value="UniProtKB-SubCell"/>
</dbReference>
<dbReference type="Gene3D" id="3.40.50.2300">
    <property type="match status" value="2"/>
</dbReference>
<keyword evidence="2" id="KW-1003">Cell membrane</keyword>
<dbReference type="EMBL" id="NMQU01000148">
    <property type="protein sequence ID" value="OXM43441.1"/>
    <property type="molecule type" value="Genomic_DNA"/>
</dbReference>
<reference evidence="7 8" key="1">
    <citation type="submission" date="2017-07" db="EMBL/GenBank/DDBJ databases">
        <title>Amycolatopsis alba DSM 44262 Genome sequencing and assembly.</title>
        <authorList>
            <person name="Kaur N."/>
            <person name="Mayilraj S."/>
        </authorList>
    </citation>
    <scope>NUCLEOTIDE SEQUENCE [LARGE SCALE GENOMIC DNA]</scope>
    <source>
        <strain evidence="7 8">DSM 44262</strain>
    </source>
</reference>
<evidence type="ECO:0000256" key="5">
    <source>
        <dbReference type="ARBA" id="ARBA00023288"/>
    </source>
</evidence>
<keyword evidence="5" id="KW-0449">Lipoprotein</keyword>
<dbReference type="OrthoDB" id="9776364at2"/>
<accession>A0A229RAG5</accession>
<organism evidence="7 8">
    <name type="scientific">Amycolatopsis alba DSM 44262</name>
    <dbReference type="NCBI Taxonomy" id="1125972"/>
    <lineage>
        <taxon>Bacteria</taxon>
        <taxon>Bacillati</taxon>
        <taxon>Actinomycetota</taxon>
        <taxon>Actinomycetes</taxon>
        <taxon>Pseudonocardiales</taxon>
        <taxon>Pseudonocardiaceae</taxon>
        <taxon>Amycolatopsis</taxon>
    </lineage>
</organism>
<comment type="subcellular location">
    <subcellularLocation>
        <location evidence="1">Cell membrane</location>
    </subcellularLocation>
</comment>
<evidence type="ECO:0000259" key="6">
    <source>
        <dbReference type="Pfam" id="PF02608"/>
    </source>
</evidence>
<protein>
    <submittedName>
        <fullName evidence="7">BMP family ABC transporter substrate-binding protein</fullName>
    </submittedName>
</protein>
<dbReference type="AlphaFoldDB" id="A0A229RAG5"/>
<dbReference type="Pfam" id="PF02608">
    <property type="entry name" value="Bmp"/>
    <property type="match status" value="1"/>
</dbReference>
<evidence type="ECO:0000256" key="3">
    <source>
        <dbReference type="ARBA" id="ARBA00022729"/>
    </source>
</evidence>
<dbReference type="PANTHER" id="PTHR34296:SF2">
    <property type="entry name" value="ABC TRANSPORTER GUANOSINE-BINDING PROTEIN NUPN"/>
    <property type="match status" value="1"/>
</dbReference>
<evidence type="ECO:0000313" key="7">
    <source>
        <dbReference type="EMBL" id="OXM43441.1"/>
    </source>
</evidence>
<dbReference type="InterPro" id="IPR003760">
    <property type="entry name" value="PnrA-like"/>
</dbReference>
<evidence type="ECO:0000313" key="8">
    <source>
        <dbReference type="Proteomes" id="UP000215563"/>
    </source>
</evidence>
<comment type="caution">
    <text evidence="7">The sequence shown here is derived from an EMBL/GenBank/DDBJ whole genome shotgun (WGS) entry which is preliminary data.</text>
</comment>
<evidence type="ECO:0000256" key="2">
    <source>
        <dbReference type="ARBA" id="ARBA00022475"/>
    </source>
</evidence>
<evidence type="ECO:0000256" key="4">
    <source>
        <dbReference type="ARBA" id="ARBA00023136"/>
    </source>
</evidence>
<evidence type="ECO:0000256" key="1">
    <source>
        <dbReference type="ARBA" id="ARBA00004236"/>
    </source>
</evidence>
<dbReference type="InterPro" id="IPR050957">
    <property type="entry name" value="BMP_lipoprotein"/>
</dbReference>
<gene>
    <name evidence="7" type="ORF">CFP75_38360</name>
</gene>
<sequence>MDRACRCRSCRDNADLHKVTHSAVRGCCLFLWDRTDSGRVCPRDLGRNARVKGTKLRGVVAVLAAVVAVQLTACSAGGGQPHPVGATPKVALVLGGSATDRGFNQVAADAASELQKRGAISFQVSENVTNAEAESKMRQYATSGYDLVVGWGLGFSDTVFKVATQIPTARFVATGGVDILNKATPSVETWTYAAEQLGYLMGIIAGSTQLSPVGIVDGEQAPFVQAQWFGFSQGLAATNPAARQLPPVYTGSWEDAARASQATAAQIAAGARLVATNAEGYSPGVASAAQAGGIATVGLATLTSAAAASVNVGQVKTDLTPILTEWITRLKNGTFGSRGTTSTIANRSLVPADLTSVAAAPGMPSDLDKRIADLAERLRAGTVTITPWQPGR</sequence>
<proteinExistence type="predicted"/>
<keyword evidence="8" id="KW-1185">Reference proteome</keyword>
<dbReference type="PANTHER" id="PTHR34296">
    <property type="entry name" value="TRANSCRIPTIONAL ACTIVATOR PROTEIN MED"/>
    <property type="match status" value="1"/>
</dbReference>
<feature type="domain" description="ABC transporter substrate-binding protein PnrA-like" evidence="6">
    <location>
        <begin position="89"/>
        <end position="308"/>
    </location>
</feature>
<name>A0A229RAG5_AMYAL</name>